<comment type="similarity">
    <text evidence="3 12">Belongs to the glycosyltransferase 22 family.</text>
</comment>
<dbReference type="RefSeq" id="XP_033588777.1">
    <property type="nucleotide sequence ID" value="XM_033729665.1"/>
</dbReference>
<dbReference type="GeneID" id="54470667"/>
<keyword evidence="7 12" id="KW-0256">Endoplasmic reticulum</keyword>
<evidence type="ECO:0000256" key="3">
    <source>
        <dbReference type="ARBA" id="ARBA00007063"/>
    </source>
</evidence>
<feature type="transmembrane region" description="Helical" evidence="12">
    <location>
        <begin position="210"/>
        <end position="232"/>
    </location>
</feature>
<comment type="subcellular location">
    <subcellularLocation>
        <location evidence="1 12">Endoplasmic reticulum membrane</location>
        <topology evidence="1 12">Multi-pass membrane protein</topology>
    </subcellularLocation>
</comment>
<keyword evidence="14" id="KW-1185">Reference proteome</keyword>
<evidence type="ECO:0000256" key="8">
    <source>
        <dbReference type="ARBA" id="ARBA00022989"/>
    </source>
</evidence>
<feature type="transmembrane region" description="Helical" evidence="12">
    <location>
        <begin position="361"/>
        <end position="380"/>
    </location>
</feature>
<feature type="transmembrane region" description="Helical" evidence="12">
    <location>
        <begin position="339"/>
        <end position="355"/>
    </location>
</feature>
<dbReference type="EMBL" id="MU001636">
    <property type="protein sequence ID" value="KAF2482207.1"/>
    <property type="molecule type" value="Genomic_DNA"/>
</dbReference>
<keyword evidence="5 13" id="KW-0808">Transferase</keyword>
<evidence type="ECO:0000256" key="4">
    <source>
        <dbReference type="ARBA" id="ARBA00022676"/>
    </source>
</evidence>
<evidence type="ECO:0000256" key="2">
    <source>
        <dbReference type="ARBA" id="ARBA00004922"/>
    </source>
</evidence>
<gene>
    <name evidence="13" type="ORF">BDY17DRAFT_155164</name>
</gene>
<dbReference type="InterPro" id="IPR005599">
    <property type="entry name" value="GPI_mannosylTrfase"/>
</dbReference>
<organism evidence="13 14">
    <name type="scientific">Neohortaea acidophila</name>
    <dbReference type="NCBI Taxonomy" id="245834"/>
    <lineage>
        <taxon>Eukaryota</taxon>
        <taxon>Fungi</taxon>
        <taxon>Dikarya</taxon>
        <taxon>Ascomycota</taxon>
        <taxon>Pezizomycotina</taxon>
        <taxon>Dothideomycetes</taxon>
        <taxon>Dothideomycetidae</taxon>
        <taxon>Mycosphaerellales</taxon>
        <taxon>Teratosphaeriaceae</taxon>
        <taxon>Neohortaea</taxon>
    </lineage>
</organism>
<sequence length="569" mass="63987">MSLAQFNRWRALQLRLAERIERRTGREMGGMLDRGLDLLVPSIVLLHLFASPYTKVEESFNVQATYDLVHYGLPLRNSSSVLADHFDHSTFPGSVPRTFTGAAILAGLSTPFRYLCSSPDQMQLVVRAVLGLANATALWSLKHAVNTAYGQAAGRWFTILLIGQFHTMYYASRPLPNMFAFVLTTVAQRNLILVKSVTSRTRKGARRRQWTIYLLTFAGVVFRSEVALILAAEVGYLLLHQRVSLTREIIPAGLKGAIIGLLTTVSLDSFLWQRFPLWPEWVAFYYNTILGKSSEWGTSPFHFYFLNALPRLLLNPVVYMLCIPFALQSKVLQRTSRDILGPHVLFIAVFSLLPHKEARFIIYSIPAFTAVASAAAGWLWTRRAKSSLHHAAVWLLAASCLGSCVVSLASLYISSLNYPGGEALHRLHQLASADHNVTVHLGNLACQTGVTRFQQLHPQWTYDKTENETEFLHPLFWQQFDYVLAEQPEQVIGSWRPIDVIGGYGGISWRPGTDDDLLPLPSAYATLFRGPKRAYTTAASFLRHTFTKGYWPAVRMTPKIYILDRAPIM</sequence>
<dbReference type="GO" id="GO:0052917">
    <property type="term" value="F:dol-P-Man:Man(7)GlcNAc(2)-PP-Dol alpha-1,6-mannosyltransferase activity"/>
    <property type="evidence" value="ECO:0007669"/>
    <property type="project" value="UniProtKB-EC"/>
</dbReference>
<evidence type="ECO:0000256" key="11">
    <source>
        <dbReference type="ARBA" id="ARBA00048899"/>
    </source>
</evidence>
<dbReference type="GO" id="GO:0005789">
    <property type="term" value="C:endoplasmic reticulum membrane"/>
    <property type="evidence" value="ECO:0007669"/>
    <property type="project" value="UniProtKB-SubCell"/>
</dbReference>
<comment type="catalytic activity">
    <reaction evidence="11">
        <text>an alpha-D-Man-(1-&gt;2)-alpha-D-Man-(1-&gt;2)-alpha-D-Man-(1-&gt;3)-[alpha-D-Man-(1-&gt;2)-alpha-D-Man-(1-&gt;3)-alpha-D-Man-(1-&gt;6)]-beta-D-Man-(1-&gt;4)-beta-D-GlcNAc-(1-&gt;4)-alpha-D-GlcNAc-diphospho-di-trans,poly-cis-dolichol + a di-trans,poly-cis-dolichyl beta-D-mannosyl phosphate = an alpha-D-Man-(1-&gt;2)-alpha-D-Man-(1-&gt;2)-alpha-D-Man-(1-&gt;3)-[alpha-D-Man-(1-&gt;2)-alpha-D-Man-(1-&gt;3)-[alpha-D-Man-(1-&gt;6)]-alpha-D-Man-(1-&gt;6)]-beta-D-Man-(1-&gt;4)-beta-D-GlcNAc-(1-&gt;4)-alpha-D-GlcNAc-diphospho-di-trans,poly-cis-dolichol + a di-trans,poly-cis-dolichyl phosphate + H(+)</text>
        <dbReference type="Rhea" id="RHEA:29535"/>
        <dbReference type="Rhea" id="RHEA-COMP:19498"/>
        <dbReference type="Rhea" id="RHEA-COMP:19501"/>
        <dbReference type="Rhea" id="RHEA-COMP:19518"/>
        <dbReference type="Rhea" id="RHEA-COMP:19519"/>
        <dbReference type="ChEBI" id="CHEBI:15378"/>
        <dbReference type="ChEBI" id="CHEBI:57683"/>
        <dbReference type="ChEBI" id="CHEBI:58211"/>
        <dbReference type="ChEBI" id="CHEBI:132517"/>
        <dbReference type="ChEBI" id="CHEBI:132519"/>
        <dbReference type="EC" id="2.4.1.260"/>
    </reaction>
    <physiologicalReaction direction="left-to-right" evidence="11">
        <dbReference type="Rhea" id="RHEA:29536"/>
    </physiologicalReaction>
</comment>
<name>A0A6A6PSK8_9PEZI</name>
<proteinExistence type="inferred from homology"/>
<dbReference type="UniPathway" id="UPA00378"/>
<keyword evidence="4 12" id="KW-0328">Glycosyltransferase</keyword>
<comment type="function">
    <text evidence="10">Mannosyltransferase that operates in the biosynthetic pathway of dolichol-linked oligosaccharides, the glycan precursors employed in protein asparagine (N)-glycosylation. The assembly of dolichol-linked oligosaccharides begins on the cytosolic side of the endoplasmic reticulum membrane and finishes in its lumen. The sequential addition of sugars to dolichol pyrophosphate produces dolichol-linked oligosaccharides containing fourteen sugars, including two GlcNAcs, nine mannoses and three glucoses. Once assembled, the oligosaccharide is transferred from the lipid to nascent proteins by oligosaccharyltransferases. In the lumen of the endoplasmic reticulum, adds the eighth mannose residue in an alpha-1,6 linkage onto Man(7)GlcNAc(2)-PP-dolichol to produce Man(8)GlcNAc(2)-PP-dolichol.</text>
</comment>
<dbReference type="AlphaFoldDB" id="A0A6A6PSK8"/>
<dbReference type="OrthoDB" id="19039at2759"/>
<evidence type="ECO:0000313" key="14">
    <source>
        <dbReference type="Proteomes" id="UP000799767"/>
    </source>
</evidence>
<evidence type="ECO:0000256" key="6">
    <source>
        <dbReference type="ARBA" id="ARBA00022692"/>
    </source>
</evidence>
<feature type="transmembrane region" description="Helical" evidence="12">
    <location>
        <begin position="308"/>
        <end position="327"/>
    </location>
</feature>
<dbReference type="GO" id="GO:0006487">
    <property type="term" value="P:protein N-linked glycosylation"/>
    <property type="evidence" value="ECO:0007669"/>
    <property type="project" value="TreeGrafter"/>
</dbReference>
<dbReference type="Pfam" id="PF03901">
    <property type="entry name" value="Glyco_transf_22"/>
    <property type="match status" value="1"/>
</dbReference>
<evidence type="ECO:0000256" key="7">
    <source>
        <dbReference type="ARBA" id="ARBA00022824"/>
    </source>
</evidence>
<evidence type="ECO:0000256" key="12">
    <source>
        <dbReference type="RuleBase" id="RU363075"/>
    </source>
</evidence>
<evidence type="ECO:0000256" key="9">
    <source>
        <dbReference type="ARBA" id="ARBA00023136"/>
    </source>
</evidence>
<dbReference type="PANTHER" id="PTHR22760:SF1">
    <property type="entry name" value="DOL-P-MAN:MAN(7)GLCNAC(2)-PP-DOL ALPHA-1,6-MANNOSYLTRANSFERASE"/>
    <property type="match status" value="1"/>
</dbReference>
<dbReference type="Proteomes" id="UP000799767">
    <property type="component" value="Unassembled WGS sequence"/>
</dbReference>
<evidence type="ECO:0000256" key="1">
    <source>
        <dbReference type="ARBA" id="ARBA00004477"/>
    </source>
</evidence>
<dbReference type="PANTHER" id="PTHR22760">
    <property type="entry name" value="GLYCOSYLTRANSFERASE"/>
    <property type="match status" value="1"/>
</dbReference>
<comment type="pathway">
    <text evidence="2">Protein modification; protein glycosylation.</text>
</comment>
<reference evidence="13" key="1">
    <citation type="journal article" date="2020" name="Stud. Mycol.">
        <title>101 Dothideomycetes genomes: a test case for predicting lifestyles and emergence of pathogens.</title>
        <authorList>
            <person name="Haridas S."/>
            <person name="Albert R."/>
            <person name="Binder M."/>
            <person name="Bloem J."/>
            <person name="Labutti K."/>
            <person name="Salamov A."/>
            <person name="Andreopoulos B."/>
            <person name="Baker S."/>
            <person name="Barry K."/>
            <person name="Bills G."/>
            <person name="Bluhm B."/>
            <person name="Cannon C."/>
            <person name="Castanera R."/>
            <person name="Culley D."/>
            <person name="Daum C."/>
            <person name="Ezra D."/>
            <person name="Gonzalez J."/>
            <person name="Henrissat B."/>
            <person name="Kuo A."/>
            <person name="Liang C."/>
            <person name="Lipzen A."/>
            <person name="Lutzoni F."/>
            <person name="Magnuson J."/>
            <person name="Mondo S."/>
            <person name="Nolan M."/>
            <person name="Ohm R."/>
            <person name="Pangilinan J."/>
            <person name="Park H.-J."/>
            <person name="Ramirez L."/>
            <person name="Alfaro M."/>
            <person name="Sun H."/>
            <person name="Tritt A."/>
            <person name="Yoshinaga Y."/>
            <person name="Zwiers L.-H."/>
            <person name="Turgeon B."/>
            <person name="Goodwin S."/>
            <person name="Spatafora J."/>
            <person name="Crous P."/>
            <person name="Grigoriev I."/>
        </authorList>
    </citation>
    <scope>NUCLEOTIDE SEQUENCE</scope>
    <source>
        <strain evidence="13">CBS 113389</strain>
    </source>
</reference>
<keyword evidence="6 12" id="KW-0812">Transmembrane</keyword>
<keyword evidence="8 12" id="KW-1133">Transmembrane helix</keyword>
<dbReference type="EC" id="2.4.1.-" evidence="12"/>
<evidence type="ECO:0000256" key="5">
    <source>
        <dbReference type="ARBA" id="ARBA00022679"/>
    </source>
</evidence>
<feature type="transmembrane region" description="Helical" evidence="12">
    <location>
        <begin position="392"/>
        <end position="413"/>
    </location>
</feature>
<accession>A0A6A6PSK8</accession>
<protein>
    <recommendedName>
        <fullName evidence="12">Mannosyltransferase</fullName>
        <ecNumber evidence="12">2.4.1.-</ecNumber>
    </recommendedName>
</protein>
<evidence type="ECO:0000313" key="13">
    <source>
        <dbReference type="EMBL" id="KAF2482207.1"/>
    </source>
</evidence>
<evidence type="ECO:0000256" key="10">
    <source>
        <dbReference type="ARBA" id="ARBA00044721"/>
    </source>
</evidence>
<keyword evidence="9 12" id="KW-0472">Membrane</keyword>